<reference evidence="8" key="1">
    <citation type="journal article" date="2014" name="Science">
        <title>Ancient hybridizations among the ancestral genomes of bread wheat.</title>
        <authorList>
            <consortium name="International Wheat Genome Sequencing Consortium,"/>
            <person name="Marcussen T."/>
            <person name="Sandve S.R."/>
            <person name="Heier L."/>
            <person name="Spannagl M."/>
            <person name="Pfeifer M."/>
            <person name="Jakobsen K.S."/>
            <person name="Wulff B.B."/>
            <person name="Steuernagel B."/>
            <person name="Mayer K.F."/>
            <person name="Olsen O.A."/>
        </authorList>
    </citation>
    <scope>NUCLEOTIDE SEQUENCE [LARGE SCALE GENOMIC DNA]</scope>
    <source>
        <strain evidence="8">cv. AL8/78</strain>
    </source>
</reference>
<evidence type="ECO:0000256" key="2">
    <source>
        <dbReference type="ARBA" id="ARBA00022723"/>
    </source>
</evidence>
<reference evidence="7" key="5">
    <citation type="journal article" date="2021" name="G3 (Bethesda)">
        <title>Aegilops tauschii genome assembly Aet v5.0 features greater sequence contiguity and improved annotation.</title>
        <authorList>
            <person name="Wang L."/>
            <person name="Zhu T."/>
            <person name="Rodriguez J.C."/>
            <person name="Deal K.R."/>
            <person name="Dubcovsky J."/>
            <person name="McGuire P.E."/>
            <person name="Lux T."/>
            <person name="Spannagl M."/>
            <person name="Mayer K.F.X."/>
            <person name="Baldrich P."/>
            <person name="Meyers B.C."/>
            <person name="Huo N."/>
            <person name="Gu Y.Q."/>
            <person name="Zhou H."/>
            <person name="Devos K.M."/>
            <person name="Bennetzen J.L."/>
            <person name="Unver T."/>
            <person name="Budak H."/>
            <person name="Gulick P.J."/>
            <person name="Galiba G."/>
            <person name="Kalapos B."/>
            <person name="Nelson D.R."/>
            <person name="Li P."/>
            <person name="You F.M."/>
            <person name="Luo M.C."/>
            <person name="Dvorak J."/>
        </authorList>
    </citation>
    <scope>NUCLEOTIDE SEQUENCE [LARGE SCALE GENOMIC DNA]</scope>
    <source>
        <strain evidence="7">cv. AL8/78</strain>
    </source>
</reference>
<evidence type="ECO:0000259" key="6">
    <source>
        <dbReference type="Pfam" id="PF14226"/>
    </source>
</evidence>
<evidence type="ECO:0000256" key="3">
    <source>
        <dbReference type="ARBA" id="ARBA00023002"/>
    </source>
</evidence>
<dbReference type="Gene3D" id="2.60.120.330">
    <property type="entry name" value="B-lactam Antibiotic, Isopenicillin N Synthase, Chain"/>
    <property type="match status" value="1"/>
</dbReference>
<dbReference type="GO" id="GO:0016491">
    <property type="term" value="F:oxidoreductase activity"/>
    <property type="evidence" value="ECO:0007669"/>
    <property type="project" value="UniProtKB-KW"/>
</dbReference>
<dbReference type="PANTHER" id="PTHR47990">
    <property type="entry name" value="2-OXOGLUTARATE (2OG) AND FE(II)-DEPENDENT OXYGENASE SUPERFAMILY PROTEIN-RELATED"/>
    <property type="match status" value="1"/>
</dbReference>
<sequence length="143" mass="14998">MVASSAAPASSSAAAPACRDMAPAGIPTIDMSAPAGRAELSRQMVEAFAERGFFKAVNHGVPPRVSARLDAASAAFFARPAEEKQQAGPPDPLGYGSRSIGSHGDVGELEYLILHTDPDVVARKARAIDRDDPSRFRYGPYGT</sequence>
<evidence type="ECO:0000256" key="4">
    <source>
        <dbReference type="ARBA" id="ARBA00023004"/>
    </source>
</evidence>
<dbReference type="SUPFAM" id="SSF51197">
    <property type="entry name" value="Clavaminate synthase-like"/>
    <property type="match status" value="1"/>
</dbReference>
<feature type="domain" description="Non-haem dioxygenase N-terminal" evidence="6">
    <location>
        <begin position="26"/>
        <end position="99"/>
    </location>
</feature>
<name>A0A453SUP9_AEGTS</name>
<protein>
    <recommendedName>
        <fullName evidence="6">Non-haem dioxygenase N-terminal domain-containing protein</fullName>
    </recommendedName>
</protein>
<dbReference type="Gramene" id="AET7Gv21085100.1">
    <property type="protein sequence ID" value="AET7Gv21085100.1"/>
    <property type="gene ID" value="AET7Gv21085100"/>
</dbReference>
<reference evidence="8" key="2">
    <citation type="journal article" date="2017" name="Nat. Plants">
        <title>The Aegilops tauschii genome reveals multiple impacts of transposons.</title>
        <authorList>
            <person name="Zhao G."/>
            <person name="Zou C."/>
            <person name="Li K."/>
            <person name="Wang K."/>
            <person name="Li T."/>
            <person name="Gao L."/>
            <person name="Zhang X."/>
            <person name="Wang H."/>
            <person name="Yang Z."/>
            <person name="Liu X."/>
            <person name="Jiang W."/>
            <person name="Mao L."/>
            <person name="Kong X."/>
            <person name="Jiao Y."/>
            <person name="Jia J."/>
        </authorList>
    </citation>
    <scope>NUCLEOTIDE SEQUENCE [LARGE SCALE GENOMIC DNA]</scope>
    <source>
        <strain evidence="8">cv. AL8/78</strain>
    </source>
</reference>
<organism evidence="7 8">
    <name type="scientific">Aegilops tauschii subsp. strangulata</name>
    <name type="common">Goatgrass</name>
    <dbReference type="NCBI Taxonomy" id="200361"/>
    <lineage>
        <taxon>Eukaryota</taxon>
        <taxon>Viridiplantae</taxon>
        <taxon>Streptophyta</taxon>
        <taxon>Embryophyta</taxon>
        <taxon>Tracheophyta</taxon>
        <taxon>Spermatophyta</taxon>
        <taxon>Magnoliopsida</taxon>
        <taxon>Liliopsida</taxon>
        <taxon>Poales</taxon>
        <taxon>Poaceae</taxon>
        <taxon>BOP clade</taxon>
        <taxon>Pooideae</taxon>
        <taxon>Triticodae</taxon>
        <taxon>Triticeae</taxon>
        <taxon>Triticinae</taxon>
        <taxon>Aegilops</taxon>
    </lineage>
</organism>
<proteinExistence type="predicted"/>
<reference evidence="7" key="4">
    <citation type="submission" date="2019-03" db="UniProtKB">
        <authorList>
            <consortium name="EnsemblPlants"/>
        </authorList>
    </citation>
    <scope>IDENTIFICATION</scope>
</reference>
<dbReference type="Pfam" id="PF14226">
    <property type="entry name" value="DIOX_N"/>
    <property type="match status" value="1"/>
</dbReference>
<comment type="cofactor">
    <cofactor evidence="1">
        <name>L-ascorbate</name>
        <dbReference type="ChEBI" id="CHEBI:38290"/>
    </cofactor>
</comment>
<evidence type="ECO:0000256" key="1">
    <source>
        <dbReference type="ARBA" id="ARBA00001961"/>
    </source>
</evidence>
<feature type="region of interest" description="Disordered" evidence="5">
    <location>
        <begin position="80"/>
        <end position="100"/>
    </location>
</feature>
<evidence type="ECO:0000256" key="5">
    <source>
        <dbReference type="SAM" id="MobiDB-lite"/>
    </source>
</evidence>
<keyword evidence="8" id="KW-1185">Reference proteome</keyword>
<dbReference type="Proteomes" id="UP000015105">
    <property type="component" value="Chromosome 7D"/>
</dbReference>
<reference evidence="7" key="3">
    <citation type="journal article" date="2017" name="Nature">
        <title>Genome sequence of the progenitor of the wheat D genome Aegilops tauschii.</title>
        <authorList>
            <person name="Luo M.C."/>
            <person name="Gu Y.Q."/>
            <person name="Puiu D."/>
            <person name="Wang H."/>
            <person name="Twardziok S.O."/>
            <person name="Deal K.R."/>
            <person name="Huo N."/>
            <person name="Zhu T."/>
            <person name="Wang L."/>
            <person name="Wang Y."/>
            <person name="McGuire P.E."/>
            <person name="Liu S."/>
            <person name="Long H."/>
            <person name="Ramasamy R.K."/>
            <person name="Rodriguez J.C."/>
            <person name="Van S.L."/>
            <person name="Yuan L."/>
            <person name="Wang Z."/>
            <person name="Xia Z."/>
            <person name="Xiao L."/>
            <person name="Anderson O.D."/>
            <person name="Ouyang S."/>
            <person name="Liang Y."/>
            <person name="Zimin A.V."/>
            <person name="Pertea G."/>
            <person name="Qi P."/>
            <person name="Bennetzen J.L."/>
            <person name="Dai X."/>
            <person name="Dawson M.W."/>
            <person name="Muller H.G."/>
            <person name="Kugler K."/>
            <person name="Rivarola-Duarte L."/>
            <person name="Spannagl M."/>
            <person name="Mayer K.F.X."/>
            <person name="Lu F.H."/>
            <person name="Bevan M.W."/>
            <person name="Leroy P."/>
            <person name="Li P."/>
            <person name="You F.M."/>
            <person name="Sun Q."/>
            <person name="Liu Z."/>
            <person name="Lyons E."/>
            <person name="Wicker T."/>
            <person name="Salzberg S.L."/>
            <person name="Devos K.M."/>
            <person name="Dvorak J."/>
        </authorList>
    </citation>
    <scope>NUCLEOTIDE SEQUENCE [LARGE SCALE GENOMIC DNA]</scope>
    <source>
        <strain evidence="7">cv. AL8/78</strain>
    </source>
</reference>
<keyword evidence="3" id="KW-0560">Oxidoreductase</keyword>
<evidence type="ECO:0000313" key="7">
    <source>
        <dbReference type="EnsemblPlants" id="AET7Gv21085100.1"/>
    </source>
</evidence>
<dbReference type="GO" id="GO:0046872">
    <property type="term" value="F:metal ion binding"/>
    <property type="evidence" value="ECO:0007669"/>
    <property type="project" value="UniProtKB-KW"/>
</dbReference>
<dbReference type="InterPro" id="IPR050231">
    <property type="entry name" value="Iron_ascorbate_oxido_reductase"/>
</dbReference>
<keyword evidence="2" id="KW-0479">Metal-binding</keyword>
<dbReference type="AlphaFoldDB" id="A0A453SUP9"/>
<accession>A0A453SUP9</accession>
<evidence type="ECO:0000313" key="8">
    <source>
        <dbReference type="Proteomes" id="UP000015105"/>
    </source>
</evidence>
<dbReference type="InterPro" id="IPR027443">
    <property type="entry name" value="IPNS-like_sf"/>
</dbReference>
<keyword evidence="4" id="KW-0408">Iron</keyword>
<dbReference type="InterPro" id="IPR026992">
    <property type="entry name" value="DIOX_N"/>
</dbReference>
<dbReference type="EnsemblPlants" id="AET7Gv21085100.1">
    <property type="protein sequence ID" value="AET7Gv21085100.1"/>
    <property type="gene ID" value="AET7Gv21085100"/>
</dbReference>